<evidence type="ECO:0000313" key="2">
    <source>
        <dbReference type="EMBL" id="CAG9863493.1"/>
    </source>
</evidence>
<keyword evidence="1" id="KW-0732">Signal</keyword>
<dbReference type="EMBL" id="OU900099">
    <property type="protein sequence ID" value="CAG9863493.1"/>
    <property type="molecule type" value="Genomic_DNA"/>
</dbReference>
<evidence type="ECO:0000313" key="3">
    <source>
        <dbReference type="Proteomes" id="UP001153712"/>
    </source>
</evidence>
<feature type="signal peptide" evidence="1">
    <location>
        <begin position="1"/>
        <end position="25"/>
    </location>
</feature>
<accession>A0A9N9TWZ2</accession>
<evidence type="ECO:0000256" key="1">
    <source>
        <dbReference type="SAM" id="SignalP"/>
    </source>
</evidence>
<proteinExistence type="predicted"/>
<organism evidence="2 3">
    <name type="scientific">Phyllotreta striolata</name>
    <name type="common">Striped flea beetle</name>
    <name type="synonym">Crioceris striolata</name>
    <dbReference type="NCBI Taxonomy" id="444603"/>
    <lineage>
        <taxon>Eukaryota</taxon>
        <taxon>Metazoa</taxon>
        <taxon>Ecdysozoa</taxon>
        <taxon>Arthropoda</taxon>
        <taxon>Hexapoda</taxon>
        <taxon>Insecta</taxon>
        <taxon>Pterygota</taxon>
        <taxon>Neoptera</taxon>
        <taxon>Endopterygota</taxon>
        <taxon>Coleoptera</taxon>
        <taxon>Polyphaga</taxon>
        <taxon>Cucujiformia</taxon>
        <taxon>Chrysomeloidea</taxon>
        <taxon>Chrysomelidae</taxon>
        <taxon>Galerucinae</taxon>
        <taxon>Alticini</taxon>
        <taxon>Phyllotreta</taxon>
    </lineage>
</organism>
<dbReference type="Proteomes" id="UP001153712">
    <property type="component" value="Chromosome 6"/>
</dbReference>
<protein>
    <submittedName>
        <fullName evidence="2">Uncharacterized protein</fullName>
    </submittedName>
</protein>
<dbReference type="AlphaFoldDB" id="A0A9N9TWZ2"/>
<reference evidence="2" key="1">
    <citation type="submission" date="2022-01" db="EMBL/GenBank/DDBJ databases">
        <authorList>
            <person name="King R."/>
        </authorList>
    </citation>
    <scope>NUCLEOTIDE SEQUENCE</scope>
</reference>
<feature type="chain" id="PRO_5040439219" evidence="1">
    <location>
        <begin position="26"/>
        <end position="195"/>
    </location>
</feature>
<gene>
    <name evidence="2" type="ORF">PHYEVI_LOCUS9779</name>
</gene>
<keyword evidence="3" id="KW-1185">Reference proteome</keyword>
<sequence length="195" mass="21992">MRSRLVELFVVTMLFVVQFAALAECQQKSAGVTRSYFSNQPWNQGSGYSYNKPNWGQGGYGYSNNNKPQWGQGGWGYSNNNKPNWGQGGWGYSNNNNNYKPQWGQGGYGYSNNNKPNWGQGGWGYSNNNNNKPQWGQGGWGYSNGWDGGYQGSNNWGQGYNPSGWNNNYNNWPGNVWDFVKKGQQFLDNLPKKAQ</sequence>
<name>A0A9N9TWZ2_PHYSR</name>